<dbReference type="AlphaFoldDB" id="A0A4Z1GHX4"/>
<dbReference type="Pfam" id="PF12937">
    <property type="entry name" value="F-box-like"/>
    <property type="match status" value="1"/>
</dbReference>
<dbReference type="Gene3D" id="1.20.1280.50">
    <property type="match status" value="1"/>
</dbReference>
<dbReference type="PANTHER" id="PTHR13252">
    <property type="entry name" value="F-BOX ONLY PROTEIN 28"/>
    <property type="match status" value="1"/>
</dbReference>
<feature type="domain" description="F-box" evidence="1">
    <location>
        <begin position="1"/>
        <end position="47"/>
    </location>
</feature>
<keyword evidence="3" id="KW-1185">Reference proteome</keyword>
<sequence>MSKMDDLPSEIVLNITSYLEPSDIVKLQFVSKRYLELGRDDTLWRDQCFTHSSFLERLRRRQELISTESEDESGMRDLAIALATNNGTGDSRLHKPRHEARDLKAQSNERVRILANWDPSYPTEKVKWYDEYIARNAPISTSWVQQPRHRESASHEHLEVRGMALYTPMGETKTTMVVAPLDDGSICIWDISTDAPKKGSIIARSKSGILSVDEDPKDLKSRSKMISTGVTECISVDSTLKRAYVAVQSGLVEVDLETLQTVNHERYPFSITALSEAKHPTPLTVGTNLSLYLHDSRQRTSVGSPSQAEQLDSFSGISGSASNHFSFKSLLDPEPSAEYAHLYQPGPLSIVHLPSAGSEWNGNGDIYVAGRFPSILNYDRRNFPKLRGTIHSGARLSQIASLPYPFASMEKDLARRGELSVEQVWQSKTRPGKTLIACGEYNSKGSLEMYGLSPDPNLSNISSQFSAGRLQDSTMKNRQTSSSSKLLSVANHGTRIVVSDGGGNLKWFERDGFTESRRWNISHGSVAAPRGIFGTLGDSYMDSGSGDIALKILTTDSGLHDRSVNENDLVLWTGDKIGLLNFSNKPGFTANSFEETPQTAEEALREKEEHTHSETMRRALEMQANEVRYVRGLGMGFV</sequence>
<dbReference type="Proteomes" id="UP000297814">
    <property type="component" value="Unassembled WGS sequence"/>
</dbReference>
<name>A0A4Z1GHX4_9HELO</name>
<evidence type="ECO:0000259" key="1">
    <source>
        <dbReference type="PROSITE" id="PS50181"/>
    </source>
</evidence>
<gene>
    <name evidence="2" type="ORF">BHYA_0184g00200</name>
</gene>
<dbReference type="InterPro" id="IPR036047">
    <property type="entry name" value="F-box-like_dom_sf"/>
</dbReference>
<proteinExistence type="predicted"/>
<accession>A0A4Z1GHX4</accession>
<dbReference type="SMART" id="SM00256">
    <property type="entry name" value="FBOX"/>
    <property type="match status" value="1"/>
</dbReference>
<dbReference type="InterPro" id="IPR001810">
    <property type="entry name" value="F-box_dom"/>
</dbReference>
<organism evidence="2 3">
    <name type="scientific">Botrytis hyacinthi</name>
    <dbReference type="NCBI Taxonomy" id="278943"/>
    <lineage>
        <taxon>Eukaryota</taxon>
        <taxon>Fungi</taxon>
        <taxon>Dikarya</taxon>
        <taxon>Ascomycota</taxon>
        <taxon>Pezizomycotina</taxon>
        <taxon>Leotiomycetes</taxon>
        <taxon>Helotiales</taxon>
        <taxon>Sclerotiniaceae</taxon>
        <taxon>Botrytis</taxon>
    </lineage>
</organism>
<dbReference type="PANTHER" id="PTHR13252:SF9">
    <property type="entry name" value="F-BOX ONLY PROTEIN 28"/>
    <property type="match status" value="1"/>
</dbReference>
<dbReference type="GO" id="GO:0000209">
    <property type="term" value="P:protein polyubiquitination"/>
    <property type="evidence" value="ECO:0007669"/>
    <property type="project" value="TreeGrafter"/>
</dbReference>
<protein>
    <recommendedName>
        <fullName evidence="1">F-box domain-containing protein</fullName>
    </recommendedName>
</protein>
<evidence type="ECO:0000313" key="2">
    <source>
        <dbReference type="EMBL" id="TGO34739.1"/>
    </source>
</evidence>
<evidence type="ECO:0000313" key="3">
    <source>
        <dbReference type="Proteomes" id="UP000297814"/>
    </source>
</evidence>
<dbReference type="PROSITE" id="PS50181">
    <property type="entry name" value="FBOX"/>
    <property type="match status" value="1"/>
</dbReference>
<dbReference type="SUPFAM" id="SSF81383">
    <property type="entry name" value="F-box domain"/>
    <property type="match status" value="1"/>
</dbReference>
<comment type="caution">
    <text evidence="2">The sequence shown here is derived from an EMBL/GenBank/DDBJ whole genome shotgun (WGS) entry which is preliminary data.</text>
</comment>
<reference evidence="2 3" key="1">
    <citation type="submission" date="2017-12" db="EMBL/GenBank/DDBJ databases">
        <title>Comparative genomics of Botrytis spp.</title>
        <authorList>
            <person name="Valero-Jimenez C.A."/>
            <person name="Tapia P."/>
            <person name="Veloso J."/>
            <person name="Silva-Moreno E."/>
            <person name="Staats M."/>
            <person name="Valdes J.H."/>
            <person name="Van Kan J.A.L."/>
        </authorList>
    </citation>
    <scope>NUCLEOTIDE SEQUENCE [LARGE SCALE GENOMIC DNA]</scope>
    <source>
        <strain evidence="2 3">Bh0001</strain>
    </source>
</reference>
<dbReference type="EMBL" id="PQXK01000184">
    <property type="protein sequence ID" value="TGO34739.1"/>
    <property type="molecule type" value="Genomic_DNA"/>
</dbReference>
<dbReference type="InterPro" id="IPR039719">
    <property type="entry name" value="FBXO28"/>
</dbReference>